<feature type="domain" description="Aminotransferase class V" evidence="10">
    <location>
        <begin position="35"/>
        <end position="245"/>
    </location>
</feature>
<evidence type="ECO:0000256" key="3">
    <source>
        <dbReference type="ARBA" id="ARBA00011738"/>
    </source>
</evidence>
<comment type="cofactor">
    <cofactor evidence="1">
        <name>pyridoxal 5'-phosphate</name>
        <dbReference type="ChEBI" id="CHEBI:597326"/>
    </cofactor>
</comment>
<dbReference type="InterPro" id="IPR015424">
    <property type="entry name" value="PyrdxlP-dep_Trfase"/>
</dbReference>
<sequence length="276" mass="30062">MGAAAVFAALPAAFWRVALSVPIGDLSNRLSSISLKRIAQRFPKILLHTDAAQALGKVEVDVQELGVDYLTVVGHKFYGPRIGALYVNGIGQLNPLLPIFYGGGQERNFRPGTENTPMIAGLGKAAELVSLHCSSYHAHMKSTRDYLEQKLKTVFGDRIRFNSHFPGTERLPNTCSVSLLKPSILGREWLSQCRHLLASVGAACHSDRGDRPSPVLLNSGVPLVAARGAIRLSVGRETSRDDIDMIVKDLEQAAQCHEDKETKKGDILDTENLIAQ</sequence>
<evidence type="ECO:0000313" key="11">
    <source>
        <dbReference type="EMBL" id="CAH2246706.1"/>
    </source>
</evidence>
<keyword evidence="12" id="KW-1185">Reference proteome</keyword>
<dbReference type="Pfam" id="PF00266">
    <property type="entry name" value="Aminotran_5"/>
    <property type="match status" value="1"/>
</dbReference>
<accession>A0AAD1VTH1</accession>
<evidence type="ECO:0000256" key="5">
    <source>
        <dbReference type="ARBA" id="ARBA00022679"/>
    </source>
</evidence>
<keyword evidence="11" id="KW-0456">Lyase</keyword>
<dbReference type="Gene3D" id="3.90.1150.10">
    <property type="entry name" value="Aspartate Aminotransferase, domain 1"/>
    <property type="match status" value="1"/>
</dbReference>
<dbReference type="Proteomes" id="UP001295444">
    <property type="component" value="Chromosome 02"/>
</dbReference>
<keyword evidence="9" id="KW-0732">Signal</keyword>
<name>A0AAD1VTH1_PELCU</name>
<evidence type="ECO:0000256" key="8">
    <source>
        <dbReference type="ARBA" id="ARBA00040554"/>
    </source>
</evidence>
<dbReference type="PANTHER" id="PTHR11601:SF62">
    <property type="entry name" value="SELENOCYSTEINE LYASE"/>
    <property type="match status" value="1"/>
</dbReference>
<dbReference type="AlphaFoldDB" id="A0AAD1VTH1"/>
<comment type="subcellular location">
    <subcellularLocation>
        <location evidence="2">Cytoplasm</location>
        <location evidence="2">Cytosol</location>
    </subcellularLocation>
</comment>
<evidence type="ECO:0000256" key="2">
    <source>
        <dbReference type="ARBA" id="ARBA00004514"/>
    </source>
</evidence>
<evidence type="ECO:0000259" key="10">
    <source>
        <dbReference type="Pfam" id="PF00266"/>
    </source>
</evidence>
<evidence type="ECO:0000256" key="9">
    <source>
        <dbReference type="SAM" id="SignalP"/>
    </source>
</evidence>
<dbReference type="FunFam" id="3.90.1150.10:FF:000065">
    <property type="entry name" value="Selenocysteine lyase"/>
    <property type="match status" value="1"/>
</dbReference>
<comment type="subunit">
    <text evidence="3">Homodimer.</text>
</comment>
<keyword evidence="5" id="KW-0808">Transferase</keyword>
<dbReference type="GO" id="GO:0016740">
    <property type="term" value="F:transferase activity"/>
    <property type="evidence" value="ECO:0007669"/>
    <property type="project" value="UniProtKB-KW"/>
</dbReference>
<reference evidence="11" key="1">
    <citation type="submission" date="2022-03" db="EMBL/GenBank/DDBJ databases">
        <authorList>
            <person name="Alioto T."/>
            <person name="Alioto T."/>
            <person name="Gomez Garrido J."/>
        </authorList>
    </citation>
    <scope>NUCLEOTIDE SEQUENCE</scope>
</reference>
<feature type="chain" id="PRO_5042154424" description="Selenocysteine lyase" evidence="9">
    <location>
        <begin position="21"/>
        <end position="276"/>
    </location>
</feature>
<dbReference type="PANTHER" id="PTHR11601">
    <property type="entry name" value="CYSTEINE DESULFURYLASE FAMILY MEMBER"/>
    <property type="match status" value="1"/>
</dbReference>
<organism evidence="11 12">
    <name type="scientific">Pelobates cultripes</name>
    <name type="common">Western spadefoot toad</name>
    <dbReference type="NCBI Taxonomy" id="61616"/>
    <lineage>
        <taxon>Eukaryota</taxon>
        <taxon>Metazoa</taxon>
        <taxon>Chordata</taxon>
        <taxon>Craniata</taxon>
        <taxon>Vertebrata</taxon>
        <taxon>Euteleostomi</taxon>
        <taxon>Amphibia</taxon>
        <taxon>Batrachia</taxon>
        <taxon>Anura</taxon>
        <taxon>Pelobatoidea</taxon>
        <taxon>Pelobatidae</taxon>
        <taxon>Pelobates</taxon>
    </lineage>
</organism>
<evidence type="ECO:0000256" key="7">
    <source>
        <dbReference type="ARBA" id="ARBA00039054"/>
    </source>
</evidence>
<dbReference type="InterPro" id="IPR015422">
    <property type="entry name" value="PyrdxlP-dep_Trfase_small"/>
</dbReference>
<dbReference type="GO" id="GO:0005829">
    <property type="term" value="C:cytosol"/>
    <property type="evidence" value="ECO:0007669"/>
    <property type="project" value="UniProtKB-SubCell"/>
</dbReference>
<proteinExistence type="predicted"/>
<evidence type="ECO:0000313" key="12">
    <source>
        <dbReference type="Proteomes" id="UP001295444"/>
    </source>
</evidence>
<dbReference type="SUPFAM" id="SSF53383">
    <property type="entry name" value="PLP-dependent transferases"/>
    <property type="match status" value="1"/>
</dbReference>
<dbReference type="InterPro" id="IPR000192">
    <property type="entry name" value="Aminotrans_V_dom"/>
</dbReference>
<dbReference type="InterPro" id="IPR015421">
    <property type="entry name" value="PyrdxlP-dep_Trfase_major"/>
</dbReference>
<evidence type="ECO:0000256" key="1">
    <source>
        <dbReference type="ARBA" id="ARBA00001933"/>
    </source>
</evidence>
<evidence type="ECO:0000256" key="6">
    <source>
        <dbReference type="ARBA" id="ARBA00037407"/>
    </source>
</evidence>
<dbReference type="EMBL" id="OW240913">
    <property type="protein sequence ID" value="CAH2246706.1"/>
    <property type="molecule type" value="Genomic_DNA"/>
</dbReference>
<dbReference type="Gene3D" id="3.40.640.10">
    <property type="entry name" value="Type I PLP-dependent aspartate aminotransferase-like (Major domain)"/>
    <property type="match status" value="1"/>
</dbReference>
<protein>
    <recommendedName>
        <fullName evidence="8">Selenocysteine lyase</fullName>
        <ecNumber evidence="7">4.4.1.16</ecNumber>
    </recommendedName>
</protein>
<comment type="function">
    <text evidence="6">Catalyzes the decomposition of L-selenocysteine to L-alanine and elemental selenium.</text>
</comment>
<dbReference type="EC" id="4.4.1.16" evidence="7"/>
<keyword evidence="4" id="KW-0963">Cytoplasm</keyword>
<gene>
    <name evidence="11" type="ORF">PECUL_23A028000</name>
</gene>
<dbReference type="GO" id="GO:0009000">
    <property type="term" value="F:selenocysteine lyase activity"/>
    <property type="evidence" value="ECO:0007669"/>
    <property type="project" value="UniProtKB-EC"/>
</dbReference>
<feature type="signal peptide" evidence="9">
    <location>
        <begin position="1"/>
        <end position="20"/>
    </location>
</feature>
<evidence type="ECO:0000256" key="4">
    <source>
        <dbReference type="ARBA" id="ARBA00022490"/>
    </source>
</evidence>